<gene>
    <name evidence="1" type="ORF">DS2_10482</name>
</gene>
<sequence length="247" mass="26416">MGFKYLYNPQSLDSDSTERAFSLTGCIEFLGEAAEDLREPYNPSASQLESDNSAITELFTSVESNVIGSGEPALYLLGGQTQEQNQNVSRPIVVNQYLNGNITQVGAGQSRSGDGGFTIGLYTTSATHLIATSWQQFGDVFGALKLVIVGEVVRPSIANGFVYHVLNNGSLGAVEPNWPTQADEQITSGSVTLKAVVYFQPVAHAPLTAEKNYASGAFPAEVRQADSCPVFDPDSFELSADVRAMFA</sequence>
<dbReference type="STRING" id="1328313.DS2_10482"/>
<dbReference type="OrthoDB" id="6883378at2"/>
<dbReference type="EMBL" id="ARZY01000018">
    <property type="protein sequence ID" value="EWH09866.1"/>
    <property type="molecule type" value="Genomic_DNA"/>
</dbReference>
<name>W7QD71_9ALTE</name>
<comment type="caution">
    <text evidence="1">The sequence shown here is derived from an EMBL/GenBank/DDBJ whole genome shotgun (WGS) entry which is preliminary data.</text>
</comment>
<accession>W7QD71</accession>
<protein>
    <submittedName>
        <fullName evidence="1">Uncharacterized protein</fullName>
    </submittedName>
</protein>
<organism evidence="1 2">
    <name type="scientific">Catenovulum agarivorans DS-2</name>
    <dbReference type="NCBI Taxonomy" id="1328313"/>
    <lineage>
        <taxon>Bacteria</taxon>
        <taxon>Pseudomonadati</taxon>
        <taxon>Pseudomonadota</taxon>
        <taxon>Gammaproteobacteria</taxon>
        <taxon>Alteromonadales</taxon>
        <taxon>Alteromonadaceae</taxon>
        <taxon>Catenovulum</taxon>
    </lineage>
</organism>
<reference evidence="1 2" key="1">
    <citation type="journal article" date="2014" name="Genome Announc.">
        <title>Draft Genome Sequence of the Agar-Degrading Bacterium Catenovulum sp. Strain DS-2, Isolated from Intestines of Haliotis diversicolor.</title>
        <authorList>
            <person name="Shan D."/>
            <person name="Li X."/>
            <person name="Gu Z."/>
            <person name="Wei G."/>
            <person name="Gao Z."/>
            <person name="Shao Z."/>
        </authorList>
    </citation>
    <scope>NUCLEOTIDE SEQUENCE [LARGE SCALE GENOMIC DNA]</scope>
    <source>
        <strain evidence="1 2">DS-2</strain>
    </source>
</reference>
<evidence type="ECO:0000313" key="2">
    <source>
        <dbReference type="Proteomes" id="UP000019276"/>
    </source>
</evidence>
<proteinExistence type="predicted"/>
<dbReference type="AlphaFoldDB" id="W7QD71"/>
<keyword evidence="2" id="KW-1185">Reference proteome</keyword>
<dbReference type="Proteomes" id="UP000019276">
    <property type="component" value="Unassembled WGS sequence"/>
</dbReference>
<evidence type="ECO:0000313" key="1">
    <source>
        <dbReference type="EMBL" id="EWH09866.1"/>
    </source>
</evidence>
<dbReference type="RefSeq" id="WP_035014714.1">
    <property type="nucleotide sequence ID" value="NZ_ARZY01000018.1"/>
</dbReference>